<keyword evidence="5" id="KW-0949">S-adenosyl-L-methionine</keyword>
<dbReference type="AlphaFoldDB" id="A0A015M4E5"/>
<dbReference type="OrthoDB" id="422086at2759"/>
<comment type="subcellular location">
    <subcellularLocation>
        <location evidence="5">Endoplasmic reticulum membrane</location>
        <topology evidence="5">Multi-pass membrane protein</topology>
    </subcellularLocation>
    <subcellularLocation>
        <location evidence="1">Membrane</location>
        <topology evidence="1">Multi-pass membrane protein</topology>
    </subcellularLocation>
</comment>
<dbReference type="GO" id="GO:0005789">
    <property type="term" value="C:endoplasmic reticulum membrane"/>
    <property type="evidence" value="ECO:0007669"/>
    <property type="project" value="UniProtKB-SubCell"/>
</dbReference>
<comment type="similarity">
    <text evidence="5">Belongs to the class VI-like SAM-binding methyltransferase superfamily. Isoprenylcysteine carboxyl methyltransferase family.</text>
</comment>
<organism evidence="6 7">
    <name type="scientific">Rhizophagus irregularis (strain DAOM 197198w)</name>
    <name type="common">Glomus intraradices</name>
    <dbReference type="NCBI Taxonomy" id="1432141"/>
    <lineage>
        <taxon>Eukaryota</taxon>
        <taxon>Fungi</taxon>
        <taxon>Fungi incertae sedis</taxon>
        <taxon>Mucoromycota</taxon>
        <taxon>Glomeromycotina</taxon>
        <taxon>Glomeromycetes</taxon>
        <taxon>Glomerales</taxon>
        <taxon>Glomeraceae</taxon>
        <taxon>Rhizophagus</taxon>
    </lineage>
</organism>
<dbReference type="InterPro" id="IPR007269">
    <property type="entry name" value="ICMT_MeTrfase"/>
</dbReference>
<keyword evidence="2 5" id="KW-0812">Transmembrane</keyword>
<feature type="transmembrane region" description="Helical" evidence="5">
    <location>
        <begin position="38"/>
        <end position="63"/>
    </location>
</feature>
<accession>A0A015M4E5</accession>
<protein>
    <recommendedName>
        <fullName evidence="5">Protein-S-isoprenylcysteine O-methyltransferase</fullName>
        <ecNumber evidence="5">2.1.1.100</ecNumber>
    </recommendedName>
</protein>
<dbReference type="EC" id="2.1.1.100" evidence="5"/>
<dbReference type="STRING" id="1432141.A0A015M4E5"/>
<proteinExistence type="inferred from homology"/>
<comment type="catalytic activity">
    <reaction evidence="5">
        <text>[protein]-C-terminal S-[(2E,6E)-farnesyl]-L-cysteine + S-adenosyl-L-methionine = [protein]-C-terminal S-[(2E,6E)-farnesyl]-L-cysteine methyl ester + S-adenosyl-L-homocysteine</text>
        <dbReference type="Rhea" id="RHEA:21672"/>
        <dbReference type="Rhea" id="RHEA-COMP:12125"/>
        <dbReference type="Rhea" id="RHEA-COMP:12126"/>
        <dbReference type="ChEBI" id="CHEBI:57856"/>
        <dbReference type="ChEBI" id="CHEBI:59789"/>
        <dbReference type="ChEBI" id="CHEBI:90510"/>
        <dbReference type="ChEBI" id="CHEBI:90511"/>
        <dbReference type="EC" id="2.1.1.100"/>
    </reaction>
</comment>
<keyword evidence="7" id="KW-1185">Reference proteome</keyword>
<dbReference type="HOGENOM" id="CLU_065200_6_3_1"/>
<keyword evidence="5" id="KW-0256">Endoplasmic reticulum</keyword>
<keyword evidence="3 5" id="KW-1133">Transmembrane helix</keyword>
<feature type="transmembrane region" description="Helical" evidence="5">
    <location>
        <begin position="124"/>
        <end position="151"/>
    </location>
</feature>
<keyword evidence="5" id="KW-0489">Methyltransferase</keyword>
<evidence type="ECO:0000256" key="3">
    <source>
        <dbReference type="ARBA" id="ARBA00022989"/>
    </source>
</evidence>
<dbReference type="OMA" id="PSKGRYH"/>
<dbReference type="PANTHER" id="PTHR12714:SF9">
    <property type="entry name" value="PROTEIN-S-ISOPRENYLCYSTEINE O-METHYLTRANSFERASE"/>
    <property type="match status" value="1"/>
</dbReference>
<dbReference type="PANTHER" id="PTHR12714">
    <property type="entry name" value="PROTEIN-S ISOPRENYLCYSTEINE O-METHYLTRANSFERASE"/>
    <property type="match status" value="1"/>
</dbReference>
<evidence type="ECO:0000313" key="6">
    <source>
        <dbReference type="EMBL" id="EXX61688.1"/>
    </source>
</evidence>
<dbReference type="Pfam" id="PF04140">
    <property type="entry name" value="ICMT"/>
    <property type="match status" value="1"/>
</dbReference>
<reference evidence="6 7" key="1">
    <citation type="submission" date="2014-02" db="EMBL/GenBank/DDBJ databases">
        <title>Single nucleus genome sequencing reveals high similarity among nuclei of an endomycorrhizal fungus.</title>
        <authorList>
            <person name="Lin K."/>
            <person name="Geurts R."/>
            <person name="Zhang Z."/>
            <person name="Limpens E."/>
            <person name="Saunders D.G."/>
            <person name="Mu D."/>
            <person name="Pang E."/>
            <person name="Cao H."/>
            <person name="Cha H."/>
            <person name="Lin T."/>
            <person name="Zhou Q."/>
            <person name="Shang Y."/>
            <person name="Li Y."/>
            <person name="Ivanov S."/>
            <person name="Sharma T."/>
            <person name="Velzen R.V."/>
            <person name="Ruijter N.D."/>
            <person name="Aanen D.K."/>
            <person name="Win J."/>
            <person name="Kamoun S."/>
            <person name="Bisseling T."/>
            <person name="Huang S."/>
        </authorList>
    </citation>
    <scope>NUCLEOTIDE SEQUENCE [LARGE SCALE GENOMIC DNA]</scope>
    <source>
        <strain evidence="7">DAOM197198w</strain>
    </source>
</reference>
<evidence type="ECO:0000256" key="2">
    <source>
        <dbReference type="ARBA" id="ARBA00022692"/>
    </source>
</evidence>
<dbReference type="GO" id="GO:0004671">
    <property type="term" value="F:protein C-terminal S-isoprenylcysteine carboxyl O-methyltransferase activity"/>
    <property type="evidence" value="ECO:0007669"/>
    <property type="project" value="UniProtKB-EC"/>
</dbReference>
<feature type="transmembrane region" description="Helical" evidence="5">
    <location>
        <begin position="83"/>
        <end position="103"/>
    </location>
</feature>
<evidence type="ECO:0000256" key="4">
    <source>
        <dbReference type="ARBA" id="ARBA00023136"/>
    </source>
</evidence>
<evidence type="ECO:0000313" key="7">
    <source>
        <dbReference type="Proteomes" id="UP000022910"/>
    </source>
</evidence>
<keyword evidence="4 5" id="KW-0472">Membrane</keyword>
<name>A0A015M4E5_RHIIW</name>
<sequence>MYTKIIAFVVNAYLVSKASIPPSQDVSTKKVISTEGRLGIIIGNFIPKSTIIFVIMQTFIYIYMMFLQEIGSIPILNHKISDWNLLETVIFCLGIGGTSLRLWCFKCLKEYFTFNITVKKNHKLITTGPYSLIAHPAYTGGGLMIINVIFLWYQLCSYVPEYFPASQFGSFIWLVGWWNIITQSIFLSLIFKRVFHEEKLLKDHFGKEWDVYFNQRKRFIPYVI</sequence>
<dbReference type="Gene3D" id="1.20.120.1630">
    <property type="match status" value="1"/>
</dbReference>
<evidence type="ECO:0000256" key="1">
    <source>
        <dbReference type="ARBA" id="ARBA00004141"/>
    </source>
</evidence>
<evidence type="ECO:0000256" key="5">
    <source>
        <dbReference type="RuleBase" id="RU362022"/>
    </source>
</evidence>
<dbReference type="Proteomes" id="UP000022910">
    <property type="component" value="Unassembled WGS sequence"/>
</dbReference>
<gene>
    <name evidence="6" type="ORF">RirG_168900</name>
</gene>
<keyword evidence="5" id="KW-0808">Transferase</keyword>
<dbReference type="GO" id="GO:0032259">
    <property type="term" value="P:methylation"/>
    <property type="evidence" value="ECO:0007669"/>
    <property type="project" value="UniProtKB-KW"/>
</dbReference>
<feature type="transmembrane region" description="Helical" evidence="5">
    <location>
        <begin position="171"/>
        <end position="191"/>
    </location>
</feature>
<dbReference type="EMBL" id="JEMT01025121">
    <property type="protein sequence ID" value="EXX61688.1"/>
    <property type="molecule type" value="Genomic_DNA"/>
</dbReference>
<comment type="caution">
    <text evidence="6">The sequence shown here is derived from an EMBL/GenBank/DDBJ whole genome shotgun (WGS) entry which is preliminary data.</text>
</comment>